<accession>X1BAB7</accession>
<comment type="caution">
    <text evidence="1">The sequence shown here is derived from an EMBL/GenBank/DDBJ whole genome shotgun (WGS) entry which is preliminary data.</text>
</comment>
<sequence length="45" mass="5252">ADKNTTIADVKPAVDAYFKMKFNRKTLNQKILSDFSELDDMEVHY</sequence>
<dbReference type="EMBL" id="BART01016388">
    <property type="protein sequence ID" value="GAG81058.1"/>
    <property type="molecule type" value="Genomic_DNA"/>
</dbReference>
<reference evidence="1" key="1">
    <citation type="journal article" date="2014" name="Front. Microbiol.">
        <title>High frequency of phylogenetically diverse reductive dehalogenase-homologous genes in deep subseafloor sedimentary metagenomes.</title>
        <authorList>
            <person name="Kawai M."/>
            <person name="Futagami T."/>
            <person name="Toyoda A."/>
            <person name="Takaki Y."/>
            <person name="Nishi S."/>
            <person name="Hori S."/>
            <person name="Arai W."/>
            <person name="Tsubouchi T."/>
            <person name="Morono Y."/>
            <person name="Uchiyama I."/>
            <person name="Ito T."/>
            <person name="Fujiyama A."/>
            <person name="Inagaki F."/>
            <person name="Takami H."/>
        </authorList>
    </citation>
    <scope>NUCLEOTIDE SEQUENCE</scope>
    <source>
        <strain evidence="1">Expedition CK06-06</strain>
    </source>
</reference>
<organism evidence="1">
    <name type="scientific">marine sediment metagenome</name>
    <dbReference type="NCBI Taxonomy" id="412755"/>
    <lineage>
        <taxon>unclassified sequences</taxon>
        <taxon>metagenomes</taxon>
        <taxon>ecological metagenomes</taxon>
    </lineage>
</organism>
<protein>
    <submittedName>
        <fullName evidence="1">Uncharacterized protein</fullName>
    </submittedName>
</protein>
<feature type="non-terminal residue" evidence="1">
    <location>
        <position position="1"/>
    </location>
</feature>
<proteinExistence type="predicted"/>
<name>X1BAB7_9ZZZZ</name>
<gene>
    <name evidence="1" type="ORF">S01H4_31530</name>
</gene>
<evidence type="ECO:0000313" key="1">
    <source>
        <dbReference type="EMBL" id="GAG81058.1"/>
    </source>
</evidence>
<dbReference type="AlphaFoldDB" id="X1BAB7"/>